<feature type="compositionally biased region" description="Acidic residues" evidence="2">
    <location>
        <begin position="290"/>
        <end position="299"/>
    </location>
</feature>
<feature type="region of interest" description="Disordered" evidence="2">
    <location>
        <begin position="24"/>
        <end position="49"/>
    </location>
</feature>
<organism evidence="3 4">
    <name type="scientific">Orbilia brochopaga</name>
    <dbReference type="NCBI Taxonomy" id="3140254"/>
    <lineage>
        <taxon>Eukaryota</taxon>
        <taxon>Fungi</taxon>
        <taxon>Dikarya</taxon>
        <taxon>Ascomycota</taxon>
        <taxon>Pezizomycotina</taxon>
        <taxon>Orbiliomycetes</taxon>
        <taxon>Orbiliales</taxon>
        <taxon>Orbiliaceae</taxon>
        <taxon>Orbilia</taxon>
    </lineage>
</organism>
<reference evidence="3 4" key="1">
    <citation type="submission" date="2019-10" db="EMBL/GenBank/DDBJ databases">
        <authorList>
            <person name="Palmer J.M."/>
        </authorList>
    </citation>
    <scope>NUCLEOTIDE SEQUENCE [LARGE SCALE GENOMIC DNA]</scope>
    <source>
        <strain evidence="3 4">TWF696</strain>
    </source>
</reference>
<evidence type="ECO:0000256" key="1">
    <source>
        <dbReference type="SAM" id="Coils"/>
    </source>
</evidence>
<evidence type="ECO:0000313" key="4">
    <source>
        <dbReference type="Proteomes" id="UP001375240"/>
    </source>
</evidence>
<dbReference type="EMBL" id="JAVHNQ010000005">
    <property type="protein sequence ID" value="KAK6346863.1"/>
    <property type="molecule type" value="Genomic_DNA"/>
</dbReference>
<protein>
    <submittedName>
        <fullName evidence="3">Uncharacterized protein</fullName>
    </submittedName>
</protein>
<feature type="region of interest" description="Disordered" evidence="2">
    <location>
        <begin position="253"/>
        <end position="337"/>
    </location>
</feature>
<gene>
    <name evidence="3" type="ORF">TWF696_006968</name>
</gene>
<evidence type="ECO:0000313" key="3">
    <source>
        <dbReference type="EMBL" id="KAK6346863.1"/>
    </source>
</evidence>
<feature type="compositionally biased region" description="Low complexity" evidence="2">
    <location>
        <begin position="256"/>
        <end position="272"/>
    </location>
</feature>
<keyword evidence="4" id="KW-1185">Reference proteome</keyword>
<accession>A0AAV9UUQ7</accession>
<dbReference type="AlphaFoldDB" id="A0AAV9UUQ7"/>
<name>A0AAV9UUQ7_9PEZI</name>
<keyword evidence="1" id="KW-0175">Coiled coil</keyword>
<feature type="compositionally biased region" description="Polar residues" evidence="2">
    <location>
        <begin position="38"/>
        <end position="49"/>
    </location>
</feature>
<feature type="compositionally biased region" description="Polar residues" evidence="2">
    <location>
        <begin position="273"/>
        <end position="289"/>
    </location>
</feature>
<proteinExistence type="predicted"/>
<feature type="coiled-coil region" evidence="1">
    <location>
        <begin position="223"/>
        <end position="250"/>
    </location>
</feature>
<sequence length="521" mass="56668">MVFEAMHQQNPIITVAEHVDEPVSMPQRPTPARAHTCPASTRNAGNGSSYGPTLTIHDAQTANELLGSTSLLSNGQYSFLNGSFIPRPHSGTSRATLLVRRASAPGKPRATLSHIHTHNRAAQSMGDLHSPGFTDITSPVLSPLSPVHRPSSPTAITIDTRRDSVSTSTVTSMDDDSALSELSIVEVDPPQLSLPENSGVELTFFDDEMEEEEQSAEVPPVDCKGALERIKQAMEEKAALERRLVELRKLIHGRTTQHSPASSVSSTAAPQQELSVTQPSHTSNASDSTEPVDESEQQDDNTSTRHTSFEDDASDSQEPIGPSSLPIPPQSQRQRPRLPQLQTALPIPVRSANEEQQQTPSTAVRIASAVSRIANWFFSEEQRTPYPHTPIQITTPRAQHPQHASVQTFQFIQAHHLQLTPISPQPPSASHIVNQRRLAHLSAPAAPTNAPVPVIGYQQRWRPRNVEDVDPVPPYHEQDPNPSPGFVFFPGNPMLTPLPTPTSPARGHHGIPASQLMCHAA</sequence>
<comment type="caution">
    <text evidence="3">The sequence shown here is derived from an EMBL/GenBank/DDBJ whole genome shotgun (WGS) entry which is preliminary data.</text>
</comment>
<evidence type="ECO:0000256" key="2">
    <source>
        <dbReference type="SAM" id="MobiDB-lite"/>
    </source>
</evidence>
<dbReference type="Proteomes" id="UP001375240">
    <property type="component" value="Unassembled WGS sequence"/>
</dbReference>